<dbReference type="GO" id="GO:0000049">
    <property type="term" value="F:tRNA binding"/>
    <property type="evidence" value="ECO:0007669"/>
    <property type="project" value="UniProtKB-KW"/>
</dbReference>
<dbReference type="HAMAP" id="MF_00144">
    <property type="entry name" value="tRNA_thiouridyl_MnmA"/>
    <property type="match status" value="1"/>
</dbReference>
<dbReference type="InterPro" id="IPR046885">
    <property type="entry name" value="MnmA-like_C"/>
</dbReference>
<evidence type="ECO:0000256" key="6">
    <source>
        <dbReference type="ARBA" id="ARBA00022679"/>
    </source>
</evidence>
<dbReference type="OrthoDB" id="3685at2759"/>
<keyword evidence="6" id="KW-0808">Transferase</keyword>
<comment type="subcellular location">
    <subcellularLocation>
        <location evidence="2">Mitochondrion</location>
    </subcellularLocation>
</comment>
<dbReference type="InterPro" id="IPR014729">
    <property type="entry name" value="Rossmann-like_a/b/a_fold"/>
</dbReference>
<keyword evidence="11" id="KW-1015">Disulfide bond</keyword>
<dbReference type="EC" id="2.8.1.14" evidence="4"/>
<dbReference type="Gene3D" id="2.40.30.10">
    <property type="entry name" value="Translation factors"/>
    <property type="match status" value="1"/>
</dbReference>
<keyword evidence="7" id="KW-0819">tRNA processing</keyword>
<comment type="similarity">
    <text evidence="3">Belongs to the MnmA/TRMU family.</text>
</comment>
<dbReference type="STRING" id="543379.A0A232F4W9"/>
<evidence type="ECO:0000313" key="15">
    <source>
        <dbReference type="EMBL" id="OXU25725.1"/>
    </source>
</evidence>
<evidence type="ECO:0000313" key="16">
    <source>
        <dbReference type="Proteomes" id="UP000215335"/>
    </source>
</evidence>
<gene>
    <name evidence="15" type="ORF">TSAR_015034</name>
</gene>
<dbReference type="Pfam" id="PF20258">
    <property type="entry name" value="tRNA_Me_trans_C"/>
    <property type="match status" value="1"/>
</dbReference>
<dbReference type="GO" id="GO:0002143">
    <property type="term" value="P:tRNA wobble position uridine thiolation"/>
    <property type="evidence" value="ECO:0007669"/>
    <property type="project" value="TreeGrafter"/>
</dbReference>
<dbReference type="PANTHER" id="PTHR11933">
    <property type="entry name" value="TRNA 5-METHYLAMINOMETHYL-2-THIOURIDYLATE -METHYLTRANSFERASE"/>
    <property type="match status" value="1"/>
</dbReference>
<feature type="domain" description="tRNA-specific 2-thiouridylase MnmA-like C-terminal" evidence="13">
    <location>
        <begin position="288"/>
        <end position="365"/>
    </location>
</feature>
<evidence type="ECO:0000256" key="11">
    <source>
        <dbReference type="ARBA" id="ARBA00023157"/>
    </source>
</evidence>
<evidence type="ECO:0000256" key="10">
    <source>
        <dbReference type="ARBA" id="ARBA00022884"/>
    </source>
</evidence>
<evidence type="ECO:0000256" key="3">
    <source>
        <dbReference type="ARBA" id="ARBA00006191"/>
    </source>
</evidence>
<evidence type="ECO:0000256" key="2">
    <source>
        <dbReference type="ARBA" id="ARBA00004173"/>
    </source>
</evidence>
<reference evidence="15 16" key="1">
    <citation type="journal article" date="2017" name="Curr. Biol.">
        <title>The Evolution of Venom by Co-option of Single-Copy Genes.</title>
        <authorList>
            <person name="Martinson E.O."/>
            <person name="Mrinalini"/>
            <person name="Kelkar Y.D."/>
            <person name="Chang C.H."/>
            <person name="Werren J.H."/>
        </authorList>
    </citation>
    <scope>NUCLEOTIDE SEQUENCE [LARGE SCALE GENOMIC DNA]</scope>
    <source>
        <strain evidence="15 16">Alberta</strain>
        <tissue evidence="15">Whole body</tissue>
    </source>
</reference>
<dbReference type="Pfam" id="PF20259">
    <property type="entry name" value="tRNA_Me_trans_M"/>
    <property type="match status" value="1"/>
</dbReference>
<dbReference type="NCBIfam" id="TIGR00420">
    <property type="entry name" value="trmU"/>
    <property type="match status" value="1"/>
</dbReference>
<evidence type="ECO:0000256" key="1">
    <source>
        <dbReference type="ARBA" id="ARBA00003986"/>
    </source>
</evidence>
<dbReference type="FunFam" id="2.30.30.280:FF:000001">
    <property type="entry name" value="tRNA-specific 2-thiouridylase MnmA"/>
    <property type="match status" value="1"/>
</dbReference>
<dbReference type="SUPFAM" id="SSF52402">
    <property type="entry name" value="Adenine nucleotide alpha hydrolases-like"/>
    <property type="match status" value="1"/>
</dbReference>
<dbReference type="PANTHER" id="PTHR11933:SF5">
    <property type="entry name" value="MITOCHONDRIAL TRNA-SPECIFIC 2-THIOURIDYLASE 1"/>
    <property type="match status" value="1"/>
</dbReference>
<evidence type="ECO:0000259" key="14">
    <source>
        <dbReference type="Pfam" id="PF20259"/>
    </source>
</evidence>
<comment type="catalytic activity">
    <reaction evidence="12">
        <text>5-taurinomethyluridine(34) in tRNA + S-sulfanyl-L-cysteinyl-[protein] + AH2 + ATP = 5-taurinomethyl-2-thiouridine(34) in tRNA + L-cysteinyl-[protein] + A + AMP + diphosphate + H(+)</text>
        <dbReference type="Rhea" id="RHEA:47040"/>
        <dbReference type="Rhea" id="RHEA-COMP:10131"/>
        <dbReference type="Rhea" id="RHEA-COMP:11726"/>
        <dbReference type="Rhea" id="RHEA-COMP:11732"/>
        <dbReference type="Rhea" id="RHEA-COMP:11733"/>
        <dbReference type="ChEBI" id="CHEBI:13193"/>
        <dbReference type="ChEBI" id="CHEBI:15378"/>
        <dbReference type="ChEBI" id="CHEBI:17499"/>
        <dbReference type="ChEBI" id="CHEBI:29950"/>
        <dbReference type="ChEBI" id="CHEBI:30616"/>
        <dbReference type="ChEBI" id="CHEBI:33019"/>
        <dbReference type="ChEBI" id="CHEBI:61963"/>
        <dbReference type="ChEBI" id="CHEBI:87171"/>
        <dbReference type="ChEBI" id="CHEBI:87172"/>
        <dbReference type="ChEBI" id="CHEBI:456215"/>
        <dbReference type="EC" id="2.8.1.14"/>
    </reaction>
</comment>
<dbReference type="Proteomes" id="UP000215335">
    <property type="component" value="Unassembled WGS sequence"/>
</dbReference>
<keyword evidence="8" id="KW-0547">Nucleotide-binding</keyword>
<keyword evidence="9" id="KW-0067">ATP-binding</keyword>
<evidence type="ECO:0000256" key="8">
    <source>
        <dbReference type="ARBA" id="ARBA00022741"/>
    </source>
</evidence>
<evidence type="ECO:0000256" key="5">
    <source>
        <dbReference type="ARBA" id="ARBA00022555"/>
    </source>
</evidence>
<sequence>MFKKVIVGISGGVDSAVAALLLKSKGFKVTGIFMRNWDIVNELGECQAEKDYEDAKWICNRLKIPLHDVNFVKDYWNEVFSYLLENYEVGKTPNPDIQCNKKIKFNKFFHYARTELGADAIATGHYARNSFGSFLEDYKPDKNASLLKAKDTLKDQTFFLSQIPQSSLRRTMFPLGDYLKKDVKKMAKEANLEILANKKESMGICFIGSRQFQDFIVEYVEEKPGYFIDFKTGNIVGKHTGIHQWTLGQGCKIGGLASPYFVFRKDTANNNIYVVAGNSNRALFSEFLVASNVHWINEEPLELKNRKVYDCDFRFQHRNILVPCSVFKTTSNKLLIRLYKPKRAITPGQYAVLYAGEQCLGSAEITSSGPPFEFLNRDVNDIDVTDPTQVQALQS</sequence>
<keyword evidence="10" id="KW-0694">RNA-binding</keyword>
<dbReference type="FunFam" id="3.40.50.620:FF:000104">
    <property type="entry name" value="Mitochondrial tRNA-specific 2-thiouridylase 1"/>
    <property type="match status" value="1"/>
</dbReference>
<comment type="caution">
    <text evidence="15">The sequence shown here is derived from an EMBL/GenBank/DDBJ whole genome shotgun (WGS) entry which is preliminary data.</text>
</comment>
<dbReference type="Gene3D" id="2.30.30.280">
    <property type="entry name" value="Adenine nucleotide alpha hydrolases-like domains"/>
    <property type="match status" value="1"/>
</dbReference>
<comment type="function">
    <text evidence="1">Catalyzes the 2-thiolation of uridine at the wobble position (U34) of mitochondrial tRNA(Lys), tRNA(Glu) and tRNA(Gln). Required for the formation of 5-taurinomethyl-2-thiouridine (tm5s2U) of mitochondrial tRNA(Lys), tRNA(Glu), and tRNA(Gln) at the wobble position. ATP is required to activate the C2 atom of the wobble base.</text>
</comment>
<dbReference type="GO" id="GO:0005524">
    <property type="term" value="F:ATP binding"/>
    <property type="evidence" value="ECO:0007669"/>
    <property type="project" value="UniProtKB-KW"/>
</dbReference>
<evidence type="ECO:0000256" key="12">
    <source>
        <dbReference type="ARBA" id="ARBA00049564"/>
    </source>
</evidence>
<feature type="domain" description="tRNA-specific 2-thiouridylase MnmA-like central" evidence="14">
    <location>
        <begin position="213"/>
        <end position="275"/>
    </location>
</feature>
<dbReference type="GO" id="GO:0005739">
    <property type="term" value="C:mitochondrion"/>
    <property type="evidence" value="ECO:0007669"/>
    <property type="project" value="UniProtKB-SubCell"/>
</dbReference>
<evidence type="ECO:0000256" key="9">
    <source>
        <dbReference type="ARBA" id="ARBA00022840"/>
    </source>
</evidence>
<dbReference type="InterPro" id="IPR004506">
    <property type="entry name" value="MnmA-like"/>
</dbReference>
<dbReference type="AlphaFoldDB" id="A0A232F4W9"/>
<keyword evidence="16" id="KW-1185">Reference proteome</keyword>
<organism evidence="15 16">
    <name type="scientific">Trichomalopsis sarcophagae</name>
    <dbReference type="NCBI Taxonomy" id="543379"/>
    <lineage>
        <taxon>Eukaryota</taxon>
        <taxon>Metazoa</taxon>
        <taxon>Ecdysozoa</taxon>
        <taxon>Arthropoda</taxon>
        <taxon>Hexapoda</taxon>
        <taxon>Insecta</taxon>
        <taxon>Pterygota</taxon>
        <taxon>Neoptera</taxon>
        <taxon>Endopterygota</taxon>
        <taxon>Hymenoptera</taxon>
        <taxon>Apocrita</taxon>
        <taxon>Proctotrupomorpha</taxon>
        <taxon>Chalcidoidea</taxon>
        <taxon>Pteromalidae</taxon>
        <taxon>Pteromalinae</taxon>
        <taxon>Trichomalopsis</taxon>
    </lineage>
</organism>
<proteinExistence type="inferred from homology"/>
<evidence type="ECO:0000256" key="4">
    <source>
        <dbReference type="ARBA" id="ARBA00011953"/>
    </source>
</evidence>
<protein>
    <recommendedName>
        <fullName evidence="4">tRNA-5-taurinomethyluridine 2-sulfurtransferase</fullName>
        <ecNumber evidence="4">2.8.1.14</ecNumber>
    </recommendedName>
</protein>
<evidence type="ECO:0000256" key="7">
    <source>
        <dbReference type="ARBA" id="ARBA00022694"/>
    </source>
</evidence>
<dbReference type="Pfam" id="PF03054">
    <property type="entry name" value="tRNA_Me_trans"/>
    <property type="match status" value="1"/>
</dbReference>
<dbReference type="CDD" id="cd01998">
    <property type="entry name" value="MnmA_TRMU-like"/>
    <property type="match status" value="1"/>
</dbReference>
<dbReference type="InterPro" id="IPR046884">
    <property type="entry name" value="MnmA-like_central"/>
</dbReference>
<dbReference type="NCBIfam" id="NF001138">
    <property type="entry name" value="PRK00143.1"/>
    <property type="match status" value="1"/>
</dbReference>
<keyword evidence="5" id="KW-0820">tRNA-binding</keyword>
<dbReference type="GO" id="GO:0061708">
    <property type="term" value="F:tRNA-5-taurinomethyluridine 2-sulfurtransferase"/>
    <property type="evidence" value="ECO:0007669"/>
    <property type="project" value="UniProtKB-EC"/>
</dbReference>
<name>A0A232F4W9_9HYME</name>
<evidence type="ECO:0000259" key="13">
    <source>
        <dbReference type="Pfam" id="PF20258"/>
    </source>
</evidence>
<dbReference type="InterPro" id="IPR023382">
    <property type="entry name" value="MnmA-like_central_sf"/>
</dbReference>
<accession>A0A232F4W9</accession>
<dbReference type="EMBL" id="NNAY01000959">
    <property type="protein sequence ID" value="OXU25725.1"/>
    <property type="molecule type" value="Genomic_DNA"/>
</dbReference>
<dbReference type="Gene3D" id="3.40.50.620">
    <property type="entry name" value="HUPs"/>
    <property type="match status" value="1"/>
</dbReference>